<reference evidence="3" key="1">
    <citation type="submission" date="2022-11" db="EMBL/GenBank/DDBJ databases">
        <authorList>
            <person name="Petersen C."/>
        </authorList>
    </citation>
    <scope>NUCLEOTIDE SEQUENCE</scope>
    <source>
        <strain evidence="3">IBT 30069</strain>
    </source>
</reference>
<sequence>MLRSTSNLILTALALASGITASAVPRSTEKFNWSAKKGLLAFGDSYTYVQGTHGHQNFSFIGDQFNYAYDEKTLLSNKIVQNQTGTAEGGPNWVEYLTGCGEQPGLTSPRTCKKQLWDFAFAGADISTEYTPLHHNFTVSLVNQVKQYAEYGHSTLTRLLPTSETLVAIWIGINDVGDSAKYAVNFPDFYANLTGTLFDSVETLYDLGYRSYLVMNLPPMDRDPSNVGSSLPTPNATQVSWWNEALTGRAEKFGKEKKDVEIRVFDAHERLAWILDHPAEFGIVNTTGYCAGYDQPDIEWNYRAYGCPTPLDEYFWYNTGHMTSHTHRILAGELEAWLMKG</sequence>
<evidence type="ECO:0000313" key="4">
    <source>
        <dbReference type="Proteomes" id="UP001149165"/>
    </source>
</evidence>
<feature type="chain" id="PRO_5040885091" description="Lysophospholipase A" evidence="2">
    <location>
        <begin position="22"/>
        <end position="341"/>
    </location>
</feature>
<comment type="caution">
    <text evidence="3">The sequence shown here is derived from an EMBL/GenBank/DDBJ whole genome shotgun (WGS) entry which is preliminary data.</text>
</comment>
<dbReference type="OrthoDB" id="1600564at2759"/>
<gene>
    <name evidence="3" type="ORF">N7456_011136</name>
</gene>
<evidence type="ECO:0000313" key="3">
    <source>
        <dbReference type="EMBL" id="KAJ5087520.1"/>
    </source>
</evidence>
<keyword evidence="1" id="KW-0378">Hydrolase</keyword>
<protein>
    <recommendedName>
        <fullName evidence="5">Lysophospholipase A</fullName>
    </recommendedName>
</protein>
<dbReference type="Proteomes" id="UP001149165">
    <property type="component" value="Unassembled WGS sequence"/>
</dbReference>
<evidence type="ECO:0008006" key="5">
    <source>
        <dbReference type="Google" id="ProtNLM"/>
    </source>
</evidence>
<dbReference type="SUPFAM" id="SSF52266">
    <property type="entry name" value="SGNH hydrolase"/>
    <property type="match status" value="1"/>
</dbReference>
<dbReference type="InterPro" id="IPR001087">
    <property type="entry name" value="GDSL"/>
</dbReference>
<dbReference type="PANTHER" id="PTHR45648">
    <property type="entry name" value="GDSL LIPASE/ACYLHYDROLASE FAMILY PROTEIN (AFU_ORTHOLOGUE AFUA_4G14700)"/>
    <property type="match status" value="1"/>
</dbReference>
<dbReference type="Pfam" id="PF00657">
    <property type="entry name" value="Lipase_GDSL"/>
    <property type="match status" value="1"/>
</dbReference>
<dbReference type="GO" id="GO:0016788">
    <property type="term" value="F:hydrolase activity, acting on ester bonds"/>
    <property type="evidence" value="ECO:0007669"/>
    <property type="project" value="InterPro"/>
</dbReference>
<keyword evidence="2" id="KW-0732">Signal</keyword>
<dbReference type="InterPro" id="IPR051058">
    <property type="entry name" value="GDSL_Est/Lipase"/>
</dbReference>
<dbReference type="InterPro" id="IPR036514">
    <property type="entry name" value="SGNH_hydro_sf"/>
</dbReference>
<reference evidence="3" key="2">
    <citation type="journal article" date="2023" name="IMA Fungus">
        <title>Comparative genomic study of the Penicillium genus elucidates a diverse pangenome and 15 lateral gene transfer events.</title>
        <authorList>
            <person name="Petersen C."/>
            <person name="Sorensen T."/>
            <person name="Nielsen M.R."/>
            <person name="Sondergaard T.E."/>
            <person name="Sorensen J.L."/>
            <person name="Fitzpatrick D.A."/>
            <person name="Frisvad J.C."/>
            <person name="Nielsen K.L."/>
        </authorList>
    </citation>
    <scope>NUCLEOTIDE SEQUENCE</scope>
    <source>
        <strain evidence="3">IBT 30069</strain>
    </source>
</reference>
<dbReference type="AlphaFoldDB" id="A0A9W9ETF5"/>
<evidence type="ECO:0000256" key="2">
    <source>
        <dbReference type="SAM" id="SignalP"/>
    </source>
</evidence>
<dbReference type="CDD" id="cd01846">
    <property type="entry name" value="fatty_acyltransferase_like"/>
    <property type="match status" value="1"/>
</dbReference>
<organism evidence="3 4">
    <name type="scientific">Penicillium angulare</name>
    <dbReference type="NCBI Taxonomy" id="116970"/>
    <lineage>
        <taxon>Eukaryota</taxon>
        <taxon>Fungi</taxon>
        <taxon>Dikarya</taxon>
        <taxon>Ascomycota</taxon>
        <taxon>Pezizomycotina</taxon>
        <taxon>Eurotiomycetes</taxon>
        <taxon>Eurotiomycetidae</taxon>
        <taxon>Eurotiales</taxon>
        <taxon>Aspergillaceae</taxon>
        <taxon>Penicillium</taxon>
    </lineage>
</organism>
<dbReference type="EMBL" id="JAPQKH010000007">
    <property type="protein sequence ID" value="KAJ5087520.1"/>
    <property type="molecule type" value="Genomic_DNA"/>
</dbReference>
<accession>A0A9W9ETF5</accession>
<proteinExistence type="predicted"/>
<keyword evidence="4" id="KW-1185">Reference proteome</keyword>
<dbReference type="Gene3D" id="3.40.50.1110">
    <property type="entry name" value="SGNH hydrolase"/>
    <property type="match status" value="1"/>
</dbReference>
<evidence type="ECO:0000256" key="1">
    <source>
        <dbReference type="ARBA" id="ARBA00022801"/>
    </source>
</evidence>
<dbReference type="PANTHER" id="PTHR45648:SF85">
    <property type="entry name" value="A, PUTATIVE (AFU_ORTHOLOGUE AFUA_2G10760)-RELATED"/>
    <property type="match status" value="1"/>
</dbReference>
<feature type="signal peptide" evidence="2">
    <location>
        <begin position="1"/>
        <end position="21"/>
    </location>
</feature>
<name>A0A9W9ETF5_9EURO</name>